<dbReference type="ExpressionAtlas" id="A0A5K4FCL9">
    <property type="expression patterns" value="differential"/>
</dbReference>
<dbReference type="PANTHER" id="PTHR24270:SF62">
    <property type="entry name" value="LOW-DENSITY LIPOPROTEIN RECEPTOR-RELATED PROTEIN 2"/>
    <property type="match status" value="1"/>
</dbReference>
<dbReference type="PRINTS" id="PR00261">
    <property type="entry name" value="LDLRECEPTOR"/>
</dbReference>
<dbReference type="PROSITE" id="PS50835">
    <property type="entry name" value="IG_LIKE"/>
    <property type="match status" value="6"/>
</dbReference>
<keyword evidence="11" id="KW-1185">Reference proteome</keyword>
<organism evidence="11 12">
    <name type="scientific">Schistosoma mansoni</name>
    <name type="common">Blood fluke</name>
    <dbReference type="NCBI Taxonomy" id="6183"/>
    <lineage>
        <taxon>Eukaryota</taxon>
        <taxon>Metazoa</taxon>
        <taxon>Spiralia</taxon>
        <taxon>Lophotrochozoa</taxon>
        <taxon>Platyhelminthes</taxon>
        <taxon>Trematoda</taxon>
        <taxon>Digenea</taxon>
        <taxon>Strigeidida</taxon>
        <taxon>Schistosomatoidea</taxon>
        <taxon>Schistosomatidae</taxon>
        <taxon>Schistosoma</taxon>
    </lineage>
</organism>
<feature type="domain" description="Ig-like" evidence="10">
    <location>
        <begin position="106"/>
        <end position="190"/>
    </location>
</feature>
<dbReference type="SUPFAM" id="SSF48726">
    <property type="entry name" value="Immunoglobulin"/>
    <property type="match status" value="4"/>
</dbReference>
<evidence type="ECO:0000256" key="3">
    <source>
        <dbReference type="ARBA" id="ARBA00022692"/>
    </source>
</evidence>
<keyword evidence="7 8" id="KW-1015">Disulfide bond</keyword>
<evidence type="ECO:0000313" key="12">
    <source>
        <dbReference type="WBParaSite" id="Smp_346610.4"/>
    </source>
</evidence>
<dbReference type="SUPFAM" id="SSF57424">
    <property type="entry name" value="LDL receptor-like module"/>
    <property type="match status" value="9"/>
</dbReference>
<feature type="disulfide bond" evidence="8">
    <location>
        <begin position="1100"/>
        <end position="1112"/>
    </location>
</feature>
<feature type="signal peptide" evidence="9">
    <location>
        <begin position="1"/>
        <end position="21"/>
    </location>
</feature>
<evidence type="ECO:0000256" key="7">
    <source>
        <dbReference type="ARBA" id="ARBA00023157"/>
    </source>
</evidence>
<dbReference type="CDD" id="cd00096">
    <property type="entry name" value="Ig"/>
    <property type="match status" value="1"/>
</dbReference>
<dbReference type="SMART" id="SM00408">
    <property type="entry name" value="IGc2"/>
    <property type="match status" value="5"/>
</dbReference>
<dbReference type="InterPro" id="IPR003599">
    <property type="entry name" value="Ig_sub"/>
</dbReference>
<feature type="chain" id="PRO_5024441729" evidence="9">
    <location>
        <begin position="22"/>
        <end position="1725"/>
    </location>
</feature>
<feature type="disulfide bond" evidence="8">
    <location>
        <begin position="819"/>
        <end position="834"/>
    </location>
</feature>
<protein>
    <submittedName>
        <fullName evidence="12">Basement membrane-specific heparan sulfate proteoglycan core protein</fullName>
    </submittedName>
</protein>
<feature type="disulfide bond" evidence="8">
    <location>
        <begin position="800"/>
        <end position="812"/>
    </location>
</feature>
<feature type="disulfide bond" evidence="8">
    <location>
        <begin position="843"/>
        <end position="861"/>
    </location>
</feature>
<feature type="domain" description="Ig-like" evidence="10">
    <location>
        <begin position="29"/>
        <end position="101"/>
    </location>
</feature>
<dbReference type="PROSITE" id="PS50068">
    <property type="entry name" value="LDLRA_2"/>
    <property type="match status" value="9"/>
</dbReference>
<feature type="disulfide bond" evidence="8">
    <location>
        <begin position="836"/>
        <end position="848"/>
    </location>
</feature>
<dbReference type="Proteomes" id="UP000008854">
    <property type="component" value="Unassembled WGS sequence"/>
</dbReference>
<evidence type="ECO:0000256" key="4">
    <source>
        <dbReference type="ARBA" id="ARBA00022737"/>
    </source>
</evidence>
<dbReference type="InterPro" id="IPR036179">
    <property type="entry name" value="Ig-like_dom_sf"/>
</dbReference>
<evidence type="ECO:0000256" key="9">
    <source>
        <dbReference type="SAM" id="SignalP"/>
    </source>
</evidence>
<feature type="disulfide bond" evidence="8">
    <location>
        <begin position="1606"/>
        <end position="1621"/>
    </location>
</feature>
<feature type="domain" description="Ig-like" evidence="10">
    <location>
        <begin position="193"/>
        <end position="274"/>
    </location>
</feature>
<dbReference type="Pfam" id="PF13927">
    <property type="entry name" value="Ig_3"/>
    <property type="match status" value="2"/>
</dbReference>
<feature type="disulfide bond" evidence="8">
    <location>
        <begin position="1358"/>
        <end position="1370"/>
    </location>
</feature>
<feature type="disulfide bond" evidence="8">
    <location>
        <begin position="974"/>
        <end position="992"/>
    </location>
</feature>
<dbReference type="InterPro" id="IPR013783">
    <property type="entry name" value="Ig-like_fold"/>
</dbReference>
<feature type="domain" description="Ig-like" evidence="10">
    <location>
        <begin position="1624"/>
        <end position="1716"/>
    </location>
</feature>
<dbReference type="WBParaSite" id="Smp_346610.4">
    <property type="protein sequence ID" value="Smp_346610.4"/>
    <property type="gene ID" value="Smp_346610"/>
</dbReference>
<evidence type="ECO:0000256" key="5">
    <source>
        <dbReference type="ARBA" id="ARBA00022989"/>
    </source>
</evidence>
<feature type="disulfide bond" evidence="8">
    <location>
        <begin position="1494"/>
        <end position="1506"/>
    </location>
</feature>
<dbReference type="PANTHER" id="PTHR24270">
    <property type="entry name" value="LOW-DENSITY LIPOPROTEIN RECEPTOR-RELATED"/>
    <property type="match status" value="1"/>
</dbReference>
<feature type="disulfide bond" evidence="8">
    <location>
        <begin position="855"/>
        <end position="870"/>
    </location>
</feature>
<dbReference type="Gene3D" id="4.10.400.10">
    <property type="entry name" value="Low-density Lipoprotein Receptor"/>
    <property type="match status" value="9"/>
</dbReference>
<sequence>MFGLYSATNFLCILFLLQTYSQRIQVIYEGQNVAFYCNATGGSKNDYIHYQWEVNNRDLIATDAYFHIRGIQKSDEGEYKCIATQYVNGTPIVATESTFISVRKADSIITQDVEEGILVRILCNVSSDEKPDGAGPFRYEWRNPNGTLVGTQWKLELGHIKVHESGIYVCRVSYEFDKRQMSTSSATKINVIPRAGVIFPGIRGNVLEVLETGDILQECQVVSAKPSQYNFQWFGPDGRLISNSAFLQRDYITRQRDEGIYRCVASPVEEGRLQVENSLIVTQHDFSENIALRFQITTLEEDLNIGGFTHRRIILVDSSKPNLTTRETFIYQWLDTEMNPILDSMGPDLRINFHSPSDFGRYSVRITGLNSGYQRDLSTYITLDGRNGEVEPTYSVVIREISGPLYLNARLELECSPRPPNSAARINWLGPDGMVVSDSSNIVFERFQPHHQGRYTCQILLPNQIILRQSVELVVSGTSTEIPEPDRHYTIRIIQSPTYFRYNDAVHLQCVVSPTPPLVSYEWFKDGVLIGRQADIRIERFSPDDVGRYQCVARLDSMVLTFNSTISIDDGTGVDLIMRPNIIYIPAFHPFEIECLSIRTGLSPIAIFGNGAPIESDNRFTITKPNEQRLIIKATDGLSSVYNGLRIRCMLPGLNYKEVTLYIMDICTASQSQCRTRQCIQTSLICDGKADCLDKSDEGSSFCNAGLTVIPTRIVVKPSEPFSLKCQTILPGTRMPHARFVYSGRDVESDPRFIIERSPGILLIKAPNGLSAEANDTRIECYFPDESPRTAIINVVPDRCGLGYFMCYDGSCIQQSQRCDGQTQCPDGSDEIKCVCQPPRILCSSGECITPEMRCDGIQHCRDGSDEIACRERVNIRVVPDVIYTQPYERWKFECSVLGADVEPIVKFQDGRLVESDPNFRVTRIDPNTVSVEAIHGLTEKKERFSFICTFPGGPEEEIDVFVRRRCPHGQFMCKDGTCRSETDFCNGQVDCPDGSDERPPYCRQIIQVEIRPSIIHVQPYKPFEFECISHVPGIKPEARLSSGILVSQDPRFNVEYLSPNRLRVSAIYGLTDRDHPFQIHCIFPGLENRTTVIEIERPCPSGQFQCMDGRCLPFNLFCDGKSDCSDSSDESERYCAVNIRVTPGSIRVIPNQRFQFECSTSIPGVSPQVTFDERSVERDNRFVVTRPSLQTIVVTAPTGISDIGAHKFKCIVSVNIVKEVDVEIISECPPGQAKCRSGECLPRAVFCDGKYDCSDRSDEDPRSCVSTIIITPSTILTKPHESFQFECKSVMPGGEPQITLEGSPVENDPRFTIIRPSREHVIVRAESGIADPGKYSFTCTVVSAPSKTIVVQVESVCPPGYSKCKDGTCILSHQFCDGIAHCRDGSDEDKLRCPEVTADIRVHFTPGELRIQPGRAFRLECVTDRPGTSPVLQFIDGRPITSDQRFVVSRPSTERAIIDVPGGLDARDRQIIIECISPSGERKTSTIFIELGCQPGQRRCPSGQCIFVGQFCDGKPDCDDGFDERPENCEYCDPITKPCEIVNGISPREKTYELHWRCDGEDDCGNRFDEQNCLNDTRVPNKECGATHFRCGTAPYQYIPFAYWCDGGRDCRGGEDEADCSPPTIIQTQRQETHRVRPGGRLILECEASGVPPPMIIWRFNWRCLRDETRMRTQAVPSSLECKGSKSRLTIENFREGDDGIYNCEALTSKERAMSQDIFVFLSP</sequence>
<dbReference type="GO" id="GO:0005886">
    <property type="term" value="C:plasma membrane"/>
    <property type="evidence" value="ECO:0007669"/>
    <property type="project" value="TreeGrafter"/>
</dbReference>
<evidence type="ECO:0000313" key="11">
    <source>
        <dbReference type="Proteomes" id="UP000008854"/>
    </source>
</evidence>
<dbReference type="PROSITE" id="PS01209">
    <property type="entry name" value="LDLRA_1"/>
    <property type="match status" value="4"/>
</dbReference>
<dbReference type="Pfam" id="PF00057">
    <property type="entry name" value="Ldl_recept_a"/>
    <property type="match status" value="9"/>
</dbReference>
<keyword evidence="4" id="KW-0677">Repeat</keyword>
<feature type="disulfide bond" evidence="8">
    <location>
        <begin position="967"/>
        <end position="979"/>
    </location>
</feature>
<feature type="domain" description="Ig-like" evidence="10">
    <location>
        <begin position="485"/>
        <end position="567"/>
    </location>
</feature>
<comment type="subcellular location">
    <subcellularLocation>
        <location evidence="2">Endomembrane system</location>
    </subcellularLocation>
    <subcellularLocation>
        <location evidence="1">Membrane</location>
        <topology evidence="1">Single-pass membrane protein</topology>
    </subcellularLocation>
</comment>
<evidence type="ECO:0000256" key="1">
    <source>
        <dbReference type="ARBA" id="ARBA00004167"/>
    </source>
</evidence>
<dbReference type="Pfam" id="PF13895">
    <property type="entry name" value="Ig_2"/>
    <property type="match status" value="1"/>
</dbReference>
<keyword evidence="5" id="KW-1133">Transmembrane helix</keyword>
<evidence type="ECO:0000256" key="2">
    <source>
        <dbReference type="ARBA" id="ARBA00004308"/>
    </source>
</evidence>
<dbReference type="CDD" id="cd00112">
    <property type="entry name" value="LDLa"/>
    <property type="match status" value="10"/>
</dbReference>
<keyword evidence="6" id="KW-0472">Membrane</keyword>
<feature type="disulfide bond" evidence="8">
    <location>
        <begin position="1107"/>
        <end position="1125"/>
    </location>
</feature>
<reference evidence="11" key="1">
    <citation type="journal article" date="2012" name="PLoS Negl. Trop. Dis.">
        <title>A systematically improved high quality genome and transcriptome of the human blood fluke Schistosoma mansoni.</title>
        <authorList>
            <person name="Protasio A.V."/>
            <person name="Tsai I.J."/>
            <person name="Babbage A."/>
            <person name="Nichol S."/>
            <person name="Hunt M."/>
            <person name="Aslett M.A."/>
            <person name="De Silva N."/>
            <person name="Velarde G.S."/>
            <person name="Anderson T.J."/>
            <person name="Clark R.C."/>
            <person name="Davidson C."/>
            <person name="Dillon G.P."/>
            <person name="Holroyd N.E."/>
            <person name="LoVerde P.T."/>
            <person name="Lloyd C."/>
            <person name="McQuillan J."/>
            <person name="Oliveira G."/>
            <person name="Otto T.D."/>
            <person name="Parker-Manuel S.J."/>
            <person name="Quail M.A."/>
            <person name="Wilson R.A."/>
            <person name="Zerlotini A."/>
            <person name="Dunne D.W."/>
            <person name="Berriman M."/>
        </authorList>
    </citation>
    <scope>NUCLEOTIDE SEQUENCE [LARGE SCALE GENOMIC DNA]</scope>
    <source>
        <strain evidence="11">Puerto Rican</strain>
    </source>
</reference>
<keyword evidence="9" id="KW-0732">Signal</keyword>
<dbReference type="GO" id="GO:0012505">
    <property type="term" value="C:endomembrane system"/>
    <property type="evidence" value="ECO:0007669"/>
    <property type="project" value="UniProtKB-SubCell"/>
</dbReference>
<evidence type="ECO:0000256" key="6">
    <source>
        <dbReference type="ARBA" id="ARBA00023136"/>
    </source>
</evidence>
<feature type="disulfide bond" evidence="8">
    <location>
        <begin position="807"/>
        <end position="825"/>
    </location>
</feature>
<feature type="disulfide bond" evidence="8">
    <location>
        <begin position="1501"/>
        <end position="1519"/>
    </location>
</feature>
<feature type="disulfide bond" evidence="8">
    <location>
        <begin position="1365"/>
        <end position="1383"/>
    </location>
</feature>
<dbReference type="Gene3D" id="2.60.40.10">
    <property type="entry name" value="Immunoglobulins"/>
    <property type="match status" value="4"/>
</dbReference>
<accession>A0A5K4FCL9</accession>
<dbReference type="InterPro" id="IPR002172">
    <property type="entry name" value="LDrepeatLR_classA_rpt"/>
</dbReference>
<evidence type="ECO:0000259" key="10">
    <source>
        <dbReference type="PROSITE" id="PS50835"/>
    </source>
</evidence>
<evidence type="ECO:0000256" key="8">
    <source>
        <dbReference type="PROSITE-ProRule" id="PRU00124"/>
    </source>
</evidence>
<keyword evidence="3" id="KW-0812">Transmembrane</keyword>
<dbReference type="SMART" id="SM00409">
    <property type="entry name" value="IG"/>
    <property type="match status" value="6"/>
</dbReference>
<name>A0A5K4FCL9_SCHMA</name>
<reference evidence="12" key="2">
    <citation type="submission" date="2019-11" db="UniProtKB">
        <authorList>
            <consortium name="WormBaseParasite"/>
        </authorList>
    </citation>
    <scope>IDENTIFICATION</scope>
    <source>
        <strain evidence="12">Puerto Rican</strain>
    </source>
</reference>
<dbReference type="InterPro" id="IPR036055">
    <property type="entry name" value="LDL_receptor-like_sf"/>
</dbReference>
<dbReference type="InterPro" id="IPR050685">
    <property type="entry name" value="LDLR"/>
</dbReference>
<feature type="disulfide bond" evidence="8">
    <location>
        <begin position="1236"/>
        <end position="1254"/>
    </location>
</feature>
<feature type="disulfide bond" evidence="8">
    <location>
        <begin position="667"/>
        <end position="679"/>
    </location>
</feature>
<dbReference type="InterPro" id="IPR023415">
    <property type="entry name" value="LDLR_class-A_CS"/>
</dbReference>
<dbReference type="InterPro" id="IPR007110">
    <property type="entry name" value="Ig-like_dom"/>
</dbReference>
<feature type="disulfide bond" evidence="8">
    <location>
        <begin position="674"/>
        <end position="692"/>
    </location>
</feature>
<feature type="disulfide bond" evidence="8">
    <location>
        <begin position="1229"/>
        <end position="1241"/>
    </location>
</feature>
<dbReference type="Gene3D" id="2.40.128.620">
    <property type="match status" value="1"/>
</dbReference>
<comment type="caution">
    <text evidence="8">Lacks conserved residue(s) required for the propagation of feature annotation.</text>
</comment>
<dbReference type="SMART" id="SM00192">
    <property type="entry name" value="LDLa"/>
    <property type="match status" value="10"/>
</dbReference>
<proteinExistence type="predicted"/>
<feature type="domain" description="Ig-like" evidence="10">
    <location>
        <begin position="392"/>
        <end position="459"/>
    </location>
</feature>
<dbReference type="InParanoid" id="A0A5K4FCL9"/>
<dbReference type="GO" id="GO:0016192">
    <property type="term" value="P:vesicle-mediated transport"/>
    <property type="evidence" value="ECO:0007669"/>
    <property type="project" value="UniProtKB-ARBA"/>
</dbReference>
<dbReference type="InterPro" id="IPR003598">
    <property type="entry name" value="Ig_sub2"/>
</dbReference>